<dbReference type="EMBL" id="QBLH01003819">
    <property type="protein sequence ID" value="TGZ32535.1"/>
    <property type="molecule type" value="Genomic_DNA"/>
</dbReference>
<reference evidence="2 3" key="1">
    <citation type="journal article" date="2019" name="Philos. Trans. R. Soc. Lond., B, Biol. Sci.">
        <title>Ant behaviour and brain gene expression of defending hosts depend on the ecological success of the intruding social parasite.</title>
        <authorList>
            <person name="Kaur R."/>
            <person name="Stoldt M."/>
            <person name="Jongepier E."/>
            <person name="Feldmeyer B."/>
            <person name="Menzel F."/>
            <person name="Bornberg-Bauer E."/>
            <person name="Foitzik S."/>
        </authorList>
    </citation>
    <scope>NUCLEOTIDE SEQUENCE [LARGE SCALE GENOMIC DNA]</scope>
    <source>
        <tissue evidence="2">Whole body</tissue>
    </source>
</reference>
<accession>A0A4S2JAT7</accession>
<sequence>CSLETKIQERFADRKKESKEKGKRVSALSFALAREKRKSRCAEIRSEEEEKEGFSSNKKGRCQRSPMVGEVHDGGRGKSGRFYIRFFRWKVQNRIRVTSVCPGPGGKHSGDRVKILSYFRMTGLGLVLRLALVDI</sequence>
<keyword evidence="3" id="KW-1185">Reference proteome</keyword>
<dbReference type="Proteomes" id="UP000310200">
    <property type="component" value="Unassembled WGS sequence"/>
</dbReference>
<feature type="region of interest" description="Disordered" evidence="1">
    <location>
        <begin position="43"/>
        <end position="78"/>
    </location>
</feature>
<comment type="caution">
    <text evidence="2">The sequence shown here is derived from an EMBL/GenBank/DDBJ whole genome shotgun (WGS) entry which is preliminary data.</text>
</comment>
<evidence type="ECO:0000256" key="1">
    <source>
        <dbReference type="SAM" id="MobiDB-lite"/>
    </source>
</evidence>
<gene>
    <name evidence="2" type="ORF">DBV15_05392</name>
</gene>
<dbReference type="AlphaFoldDB" id="A0A4S2JAT7"/>
<proteinExistence type="predicted"/>
<protein>
    <submittedName>
        <fullName evidence="2">Uncharacterized protein</fullName>
    </submittedName>
</protein>
<name>A0A4S2JAT7_9HYME</name>
<feature type="non-terminal residue" evidence="2">
    <location>
        <position position="1"/>
    </location>
</feature>
<evidence type="ECO:0000313" key="3">
    <source>
        <dbReference type="Proteomes" id="UP000310200"/>
    </source>
</evidence>
<evidence type="ECO:0000313" key="2">
    <source>
        <dbReference type="EMBL" id="TGZ32535.1"/>
    </source>
</evidence>
<organism evidence="2 3">
    <name type="scientific">Temnothorax longispinosus</name>
    <dbReference type="NCBI Taxonomy" id="300112"/>
    <lineage>
        <taxon>Eukaryota</taxon>
        <taxon>Metazoa</taxon>
        <taxon>Ecdysozoa</taxon>
        <taxon>Arthropoda</taxon>
        <taxon>Hexapoda</taxon>
        <taxon>Insecta</taxon>
        <taxon>Pterygota</taxon>
        <taxon>Neoptera</taxon>
        <taxon>Endopterygota</taxon>
        <taxon>Hymenoptera</taxon>
        <taxon>Apocrita</taxon>
        <taxon>Aculeata</taxon>
        <taxon>Formicoidea</taxon>
        <taxon>Formicidae</taxon>
        <taxon>Myrmicinae</taxon>
        <taxon>Temnothorax</taxon>
    </lineage>
</organism>